<dbReference type="AlphaFoldDB" id="A0A5S3PUR7"/>
<keyword evidence="1" id="KW-1133">Transmembrane helix</keyword>
<name>A0A5S3PUR7_9FLAO</name>
<feature type="transmembrane region" description="Helical" evidence="1">
    <location>
        <begin position="7"/>
        <end position="24"/>
    </location>
</feature>
<dbReference type="InterPro" id="IPR050640">
    <property type="entry name" value="Bact_2-comp_sensor_kinase"/>
</dbReference>
<dbReference type="PANTHER" id="PTHR34220:SF7">
    <property type="entry name" value="SENSOR HISTIDINE KINASE YPDA"/>
    <property type="match status" value="1"/>
</dbReference>
<keyword evidence="1" id="KW-0472">Membrane</keyword>
<sequence>MFKKKKVQKFLFRWLVVNVVFFLVKATMESEYNELNGLLSTPTIYYYCTTFFLFMVTWESNDWLIAKQLKKGGLDLKSSFQILVKSMAVLIPFSALFYYLALYPFQDVIGHQTDDQFICFVRDMLRATLLGLATISFNLFYHAMKQRDEMTKKLEDLQKEMLVSKYASLKNQISPHFLFNSLNTLTSLMYEDRDMASDFLSRLAASYRYILENTEEDLVSLSKELNFLDSYIFMMNVRHDGALKIEMDIKVDVEEFLVPTLSLQMLVENALKHNYYSKEKPLNIRIASVGKIGIVVENTLKKRINEEVSTELGHKNIQKRYSFYTNQEMTIETETDLFRVTMPLLHKDIKKVKVLSVS</sequence>
<organism evidence="3 4">
    <name type="scientific">Maribacter algarum</name>
    <name type="common">ex Zhang et al. 2020</name>
    <dbReference type="NCBI Taxonomy" id="2578118"/>
    <lineage>
        <taxon>Bacteria</taxon>
        <taxon>Pseudomonadati</taxon>
        <taxon>Bacteroidota</taxon>
        <taxon>Flavobacteriia</taxon>
        <taxon>Flavobacteriales</taxon>
        <taxon>Flavobacteriaceae</taxon>
        <taxon>Maribacter</taxon>
    </lineage>
</organism>
<dbReference type="EMBL" id="VATY01000001">
    <property type="protein sequence ID" value="TMM58690.1"/>
    <property type="molecule type" value="Genomic_DNA"/>
</dbReference>
<proteinExistence type="predicted"/>
<evidence type="ECO:0000259" key="2">
    <source>
        <dbReference type="Pfam" id="PF06580"/>
    </source>
</evidence>
<keyword evidence="1" id="KW-0812">Transmembrane</keyword>
<gene>
    <name evidence="3" type="ORF">FEE95_04475</name>
</gene>
<comment type="caution">
    <text evidence="3">The sequence shown here is derived from an EMBL/GenBank/DDBJ whole genome shotgun (WGS) entry which is preliminary data.</text>
</comment>
<dbReference type="GO" id="GO:0016020">
    <property type="term" value="C:membrane"/>
    <property type="evidence" value="ECO:0007669"/>
    <property type="project" value="InterPro"/>
</dbReference>
<feature type="transmembrane region" description="Helical" evidence="1">
    <location>
        <begin position="125"/>
        <end position="144"/>
    </location>
</feature>
<dbReference type="GO" id="GO:0000155">
    <property type="term" value="F:phosphorelay sensor kinase activity"/>
    <property type="evidence" value="ECO:0007669"/>
    <property type="project" value="InterPro"/>
</dbReference>
<feature type="transmembrane region" description="Helical" evidence="1">
    <location>
        <begin position="82"/>
        <end position="105"/>
    </location>
</feature>
<evidence type="ECO:0000313" key="4">
    <source>
        <dbReference type="Proteomes" id="UP000310314"/>
    </source>
</evidence>
<feature type="domain" description="Signal transduction histidine kinase internal region" evidence="2">
    <location>
        <begin position="165"/>
        <end position="240"/>
    </location>
</feature>
<dbReference type="OrthoDB" id="9809908at2"/>
<reference evidence="3 4" key="1">
    <citation type="submission" date="2019-05" db="EMBL/GenBank/DDBJ databases">
        <authorList>
            <person name="Zhang J.-Y."/>
            <person name="Feg X."/>
            <person name="Du Z.-J."/>
        </authorList>
    </citation>
    <scope>NUCLEOTIDE SEQUENCE [LARGE SCALE GENOMIC DNA]</scope>
    <source>
        <strain evidence="3 4">RZ26</strain>
    </source>
</reference>
<evidence type="ECO:0000256" key="1">
    <source>
        <dbReference type="SAM" id="Phobius"/>
    </source>
</evidence>
<dbReference type="RefSeq" id="WP_138656623.1">
    <property type="nucleotide sequence ID" value="NZ_VATY01000001.1"/>
</dbReference>
<feature type="transmembrane region" description="Helical" evidence="1">
    <location>
        <begin position="44"/>
        <end position="61"/>
    </location>
</feature>
<keyword evidence="4" id="KW-1185">Reference proteome</keyword>
<accession>A0A5S3PUR7</accession>
<dbReference type="Pfam" id="PF06580">
    <property type="entry name" value="His_kinase"/>
    <property type="match status" value="1"/>
</dbReference>
<dbReference type="PANTHER" id="PTHR34220">
    <property type="entry name" value="SENSOR HISTIDINE KINASE YPDA"/>
    <property type="match status" value="1"/>
</dbReference>
<dbReference type="Proteomes" id="UP000310314">
    <property type="component" value="Unassembled WGS sequence"/>
</dbReference>
<dbReference type="InterPro" id="IPR010559">
    <property type="entry name" value="Sig_transdc_His_kin_internal"/>
</dbReference>
<evidence type="ECO:0000313" key="3">
    <source>
        <dbReference type="EMBL" id="TMM58690.1"/>
    </source>
</evidence>
<protein>
    <recommendedName>
        <fullName evidence="2">Signal transduction histidine kinase internal region domain-containing protein</fullName>
    </recommendedName>
</protein>